<evidence type="ECO:0000256" key="6">
    <source>
        <dbReference type="ARBA" id="ARBA00022989"/>
    </source>
</evidence>
<evidence type="ECO:0000313" key="14">
    <source>
        <dbReference type="EMBL" id="RKP11748.1"/>
    </source>
</evidence>
<organism evidence="14 15">
    <name type="scientific">Piptocephalis cylindrospora</name>
    <dbReference type="NCBI Taxonomy" id="1907219"/>
    <lineage>
        <taxon>Eukaryota</taxon>
        <taxon>Fungi</taxon>
        <taxon>Fungi incertae sedis</taxon>
        <taxon>Zoopagomycota</taxon>
        <taxon>Zoopagomycotina</taxon>
        <taxon>Zoopagomycetes</taxon>
        <taxon>Zoopagales</taxon>
        <taxon>Piptocephalidaceae</taxon>
        <taxon>Piptocephalis</taxon>
    </lineage>
</organism>
<dbReference type="PANTHER" id="PTHR21257">
    <property type="entry name" value="DELTA(14)-STEROL REDUCTASE"/>
    <property type="match status" value="1"/>
</dbReference>
<dbReference type="InterPro" id="IPR001171">
    <property type="entry name" value="ERG24_DHCR-like"/>
</dbReference>
<accession>A0A4P9XZ51</accession>
<evidence type="ECO:0000256" key="7">
    <source>
        <dbReference type="ARBA" id="ARBA00023002"/>
    </source>
</evidence>
<keyword evidence="4 13" id="KW-0812">Transmembrane</keyword>
<dbReference type="Proteomes" id="UP000267251">
    <property type="component" value="Unassembled WGS sequence"/>
</dbReference>
<feature type="transmembrane region" description="Helical" evidence="13">
    <location>
        <begin position="114"/>
        <end position="133"/>
    </location>
</feature>
<keyword evidence="12" id="KW-0753">Steroid metabolism</keyword>
<keyword evidence="15" id="KW-1185">Reference proteome</keyword>
<feature type="transmembrane region" description="Helical" evidence="13">
    <location>
        <begin position="271"/>
        <end position="289"/>
    </location>
</feature>
<evidence type="ECO:0000256" key="4">
    <source>
        <dbReference type="ARBA" id="ARBA00022692"/>
    </source>
</evidence>
<keyword evidence="9" id="KW-0443">Lipid metabolism</keyword>
<evidence type="ECO:0000256" key="5">
    <source>
        <dbReference type="ARBA" id="ARBA00022955"/>
    </source>
</evidence>
<dbReference type="PANTHER" id="PTHR21257:SF52">
    <property type="entry name" value="DELTA(14)-STEROL REDUCTASE TM7SF2"/>
    <property type="match status" value="1"/>
</dbReference>
<keyword evidence="3" id="KW-0444">Lipid biosynthesis</keyword>
<keyword evidence="10 13" id="KW-0472">Membrane</keyword>
<feature type="non-terminal residue" evidence="14">
    <location>
        <position position="337"/>
    </location>
</feature>
<dbReference type="GO" id="GO:0050613">
    <property type="term" value="F:Delta14-sterol reductase activity"/>
    <property type="evidence" value="ECO:0007669"/>
    <property type="project" value="UniProtKB-ARBA"/>
</dbReference>
<evidence type="ECO:0000256" key="1">
    <source>
        <dbReference type="ARBA" id="ARBA00004141"/>
    </source>
</evidence>
<feature type="transmembrane region" description="Helical" evidence="13">
    <location>
        <begin position="70"/>
        <end position="93"/>
    </location>
</feature>
<gene>
    <name evidence="14" type="ORF">BJ684DRAFT_1405</name>
</gene>
<comment type="similarity">
    <text evidence="2">Belongs to the ERG4/ERG24 family.</text>
</comment>
<dbReference type="AlphaFoldDB" id="A0A4P9XZ51"/>
<evidence type="ECO:0000256" key="8">
    <source>
        <dbReference type="ARBA" id="ARBA00023011"/>
    </source>
</evidence>
<dbReference type="OrthoDB" id="10262235at2759"/>
<evidence type="ECO:0000256" key="2">
    <source>
        <dbReference type="ARBA" id="ARBA00005402"/>
    </source>
</evidence>
<evidence type="ECO:0000256" key="12">
    <source>
        <dbReference type="ARBA" id="ARBA00023221"/>
    </source>
</evidence>
<evidence type="ECO:0000256" key="3">
    <source>
        <dbReference type="ARBA" id="ARBA00022516"/>
    </source>
</evidence>
<proteinExistence type="inferred from homology"/>
<dbReference type="GO" id="GO:0005789">
    <property type="term" value="C:endoplasmic reticulum membrane"/>
    <property type="evidence" value="ECO:0007669"/>
    <property type="project" value="TreeGrafter"/>
</dbReference>
<dbReference type="InterPro" id="IPR018083">
    <property type="entry name" value="Sterol_reductase_CS"/>
</dbReference>
<feature type="transmembrane region" description="Helical" evidence="13">
    <location>
        <begin position="20"/>
        <end position="42"/>
    </location>
</feature>
<keyword evidence="5" id="KW-0752">Steroid biosynthesis</keyword>
<keyword evidence="7" id="KW-0560">Oxidoreductase</keyword>
<keyword evidence="8" id="KW-0756">Sterol biosynthesis</keyword>
<evidence type="ECO:0000256" key="9">
    <source>
        <dbReference type="ARBA" id="ARBA00023098"/>
    </source>
</evidence>
<sequence>RAATTAAATDLNPWTKEKEFFGIPGVMAIIFLTHFFALFFQLNCSPEGCPSPLFYQGKTFPGILPLWDTLFSWEVTFVYLGWLGLIILLWTILPGKWVQGTVLRDGNQLLYKENGWSTLVAIAGGSFGTWYLVGSGPFLYLFNHTVQLVTAACLITFVVSTMLYLASLRSGNVLLATGGNTGNALYDWFIGRELNPRIGLLDIKQVVEQRPNLIGWLVMNLACLVRHYEGMGGRVSNAMVLVQLFEVWYIADSLWNEHTVLTTMDITTDGFGWMLAFGNFVWVPFTYGLQARFLADPARAVDLPLWALLGICGVQAIGYTIFRGANGEKDSFRRNPD</sequence>
<comment type="subcellular location">
    <subcellularLocation>
        <location evidence="1">Membrane</location>
        <topology evidence="1">Multi-pass membrane protein</topology>
    </subcellularLocation>
</comment>
<feature type="transmembrane region" description="Helical" evidence="13">
    <location>
        <begin position="301"/>
        <end position="322"/>
    </location>
</feature>
<name>A0A4P9XZ51_9FUNG</name>
<keyword evidence="6 13" id="KW-1133">Transmembrane helix</keyword>
<feature type="transmembrane region" description="Helical" evidence="13">
    <location>
        <begin position="145"/>
        <end position="166"/>
    </location>
</feature>
<evidence type="ECO:0000256" key="10">
    <source>
        <dbReference type="ARBA" id="ARBA00023136"/>
    </source>
</evidence>
<dbReference type="GO" id="GO:0006696">
    <property type="term" value="P:ergosterol biosynthetic process"/>
    <property type="evidence" value="ECO:0007669"/>
    <property type="project" value="TreeGrafter"/>
</dbReference>
<reference evidence="15" key="1">
    <citation type="journal article" date="2018" name="Nat. Microbiol.">
        <title>Leveraging single-cell genomics to expand the fungal tree of life.</title>
        <authorList>
            <person name="Ahrendt S.R."/>
            <person name="Quandt C.A."/>
            <person name="Ciobanu D."/>
            <person name="Clum A."/>
            <person name="Salamov A."/>
            <person name="Andreopoulos B."/>
            <person name="Cheng J.F."/>
            <person name="Woyke T."/>
            <person name="Pelin A."/>
            <person name="Henrissat B."/>
            <person name="Reynolds N.K."/>
            <person name="Benny G.L."/>
            <person name="Smith M.E."/>
            <person name="James T.Y."/>
            <person name="Grigoriev I.V."/>
        </authorList>
    </citation>
    <scope>NUCLEOTIDE SEQUENCE [LARGE SCALE GENOMIC DNA]</scope>
</reference>
<dbReference type="PROSITE" id="PS01017">
    <property type="entry name" value="STEROL_REDUCT_1"/>
    <property type="match status" value="1"/>
</dbReference>
<evidence type="ECO:0000313" key="15">
    <source>
        <dbReference type="Proteomes" id="UP000267251"/>
    </source>
</evidence>
<dbReference type="EMBL" id="KZ988678">
    <property type="protein sequence ID" value="RKP11748.1"/>
    <property type="molecule type" value="Genomic_DNA"/>
</dbReference>
<dbReference type="Pfam" id="PF01222">
    <property type="entry name" value="ERG4_ERG24"/>
    <property type="match status" value="1"/>
</dbReference>
<evidence type="ECO:0000256" key="13">
    <source>
        <dbReference type="SAM" id="Phobius"/>
    </source>
</evidence>
<evidence type="ECO:0000256" key="11">
    <source>
        <dbReference type="ARBA" id="ARBA00023166"/>
    </source>
</evidence>
<keyword evidence="11" id="KW-1207">Sterol metabolism</keyword>
<protein>
    <submittedName>
        <fullName evidence="14">Ergosterol biosynthesis ERG4/ERG24 family-domain-containing protein</fullName>
    </submittedName>
</protein>
<feature type="non-terminal residue" evidence="14">
    <location>
        <position position="1"/>
    </location>
</feature>